<accession>A0A8J6NB05</accession>
<organism evidence="6 7">
    <name type="scientific">Candidatus Desulfobia pelagia</name>
    <dbReference type="NCBI Taxonomy" id="2841692"/>
    <lineage>
        <taxon>Bacteria</taxon>
        <taxon>Pseudomonadati</taxon>
        <taxon>Thermodesulfobacteriota</taxon>
        <taxon>Desulfobulbia</taxon>
        <taxon>Desulfobulbales</taxon>
        <taxon>Desulfobulbaceae</taxon>
        <taxon>Candidatus Desulfobia</taxon>
    </lineage>
</organism>
<dbReference type="Proteomes" id="UP000614424">
    <property type="component" value="Unassembled WGS sequence"/>
</dbReference>
<dbReference type="EMBL" id="JACNJZ010000040">
    <property type="protein sequence ID" value="MBC8316542.1"/>
    <property type="molecule type" value="Genomic_DNA"/>
</dbReference>
<keyword evidence="1" id="KW-0004">4Fe-4S</keyword>
<evidence type="ECO:0000256" key="4">
    <source>
        <dbReference type="ARBA" id="ARBA00023014"/>
    </source>
</evidence>
<dbReference type="InterPro" id="IPR024264">
    <property type="entry name" value="DUF3786"/>
</dbReference>
<dbReference type="InterPro" id="IPR007202">
    <property type="entry name" value="4Fe-4S_dom"/>
</dbReference>
<keyword evidence="4" id="KW-0411">Iron-sulfur</keyword>
<dbReference type="Gene3D" id="1.10.15.40">
    <property type="entry name" value="Electron transport complex subunit B, putative Fe-S cluster"/>
    <property type="match status" value="1"/>
</dbReference>
<protein>
    <submittedName>
        <fullName evidence="6">DUF3786 domain-containing protein</fullName>
    </submittedName>
</protein>
<dbReference type="Pfam" id="PF12654">
    <property type="entry name" value="DUF3786"/>
    <property type="match status" value="1"/>
</dbReference>
<reference evidence="6 7" key="1">
    <citation type="submission" date="2020-08" db="EMBL/GenBank/DDBJ databases">
        <title>Bridging the membrane lipid divide: bacteria of the FCB group superphylum have the potential to synthesize archaeal ether lipids.</title>
        <authorList>
            <person name="Villanueva L."/>
            <person name="Von Meijenfeldt F.A.B."/>
            <person name="Westbye A.B."/>
            <person name="Yadav S."/>
            <person name="Hopmans E.C."/>
            <person name="Dutilh B.E."/>
            <person name="Sinninghe Damste J.S."/>
        </authorList>
    </citation>
    <scope>NUCLEOTIDE SEQUENCE [LARGE SCALE GENOMIC DNA]</scope>
    <source>
        <strain evidence="6">NIOZ-UU47</strain>
    </source>
</reference>
<evidence type="ECO:0000256" key="3">
    <source>
        <dbReference type="ARBA" id="ARBA00023004"/>
    </source>
</evidence>
<dbReference type="PROSITE" id="PS51656">
    <property type="entry name" value="4FE4S"/>
    <property type="match status" value="1"/>
</dbReference>
<comment type="caution">
    <text evidence="6">The sequence shown here is derived from an EMBL/GenBank/DDBJ whole genome shotgun (WGS) entry which is preliminary data.</text>
</comment>
<evidence type="ECO:0000259" key="5">
    <source>
        <dbReference type="PROSITE" id="PS51656"/>
    </source>
</evidence>
<gene>
    <name evidence="6" type="ORF">H8E41_01455</name>
</gene>
<keyword evidence="2" id="KW-0479">Metal-binding</keyword>
<evidence type="ECO:0000256" key="2">
    <source>
        <dbReference type="ARBA" id="ARBA00022723"/>
    </source>
</evidence>
<evidence type="ECO:0000256" key="1">
    <source>
        <dbReference type="ARBA" id="ARBA00022485"/>
    </source>
</evidence>
<name>A0A8J6NB05_9BACT</name>
<proteinExistence type="predicted"/>
<dbReference type="Pfam" id="PF04060">
    <property type="entry name" value="FeS"/>
    <property type="match status" value="1"/>
</dbReference>
<dbReference type="GO" id="GO:0046872">
    <property type="term" value="F:metal ion binding"/>
    <property type="evidence" value="ECO:0007669"/>
    <property type="project" value="UniProtKB-KW"/>
</dbReference>
<sequence>MNPLDILKRIPKTNCGECGYTACLAFAANVAKSGEDPEKCPYINLDGLDLTSLGNTDLDKMSKKRDLELIRFLKSKIQSLHFKEIAPRLGATLSPETDNTLTFSYLAQEVLLSKTQLLLNGQEPEDPRDQILLYNYVHSAAHTSPTGDWVGLESLPNTISKVKTLATYCEKRLAQLFAGRPPEEIQKYCSMLHGQTVTGSSTTSASIIPVLPMVPQQLLFWDEEPEDGFEAKVKILFDARVLDHLDVESLIFSSERLADRLIQLAS</sequence>
<dbReference type="GO" id="GO:0051539">
    <property type="term" value="F:4 iron, 4 sulfur cluster binding"/>
    <property type="evidence" value="ECO:0007669"/>
    <property type="project" value="UniProtKB-KW"/>
</dbReference>
<feature type="domain" description="4Fe-4S" evidence="5">
    <location>
        <begin position="1"/>
        <end position="57"/>
    </location>
</feature>
<dbReference type="AlphaFoldDB" id="A0A8J6NB05"/>
<keyword evidence="3" id="KW-0408">Iron</keyword>
<evidence type="ECO:0000313" key="6">
    <source>
        <dbReference type="EMBL" id="MBC8316542.1"/>
    </source>
</evidence>
<evidence type="ECO:0000313" key="7">
    <source>
        <dbReference type="Proteomes" id="UP000614424"/>
    </source>
</evidence>